<comment type="caution">
    <text evidence="2">The sequence shown here is derived from an EMBL/GenBank/DDBJ whole genome shotgun (WGS) entry which is preliminary data.</text>
</comment>
<name>A0A2G9ZAF1_9BACT</name>
<proteinExistence type="predicted"/>
<feature type="non-terminal residue" evidence="2">
    <location>
        <position position="60"/>
    </location>
</feature>
<reference evidence="2 3" key="1">
    <citation type="submission" date="2017-09" db="EMBL/GenBank/DDBJ databases">
        <title>Depth-based differentiation of microbial function through sediment-hosted aquifers and enrichment of novel symbionts in the deep terrestrial subsurface.</title>
        <authorList>
            <person name="Probst A.J."/>
            <person name="Ladd B."/>
            <person name="Jarett J.K."/>
            <person name="Geller-Mcgrath D.E."/>
            <person name="Sieber C.M."/>
            <person name="Emerson J.B."/>
            <person name="Anantharaman K."/>
            <person name="Thomas B.C."/>
            <person name="Malmstrom R."/>
            <person name="Stieglmeier M."/>
            <person name="Klingl A."/>
            <person name="Woyke T."/>
            <person name="Ryan C.M."/>
            <person name="Banfield J.F."/>
        </authorList>
    </citation>
    <scope>NUCLEOTIDE SEQUENCE [LARGE SCALE GENOMIC DNA]</scope>
    <source>
        <strain evidence="2">CG23_combo_of_CG06-09_8_20_14_all_54_14</strain>
    </source>
</reference>
<sequence>MKYRVMKYIIVTAILISALGASVVSAASISVDIPNIGCPIGGTCPTAAEAAGGISLNIIR</sequence>
<organism evidence="2 3">
    <name type="scientific">Candidatus Jorgensenbacteria bacterium CG23_combo_of_CG06-09_8_20_14_all_54_14</name>
    <dbReference type="NCBI Taxonomy" id="1974595"/>
    <lineage>
        <taxon>Bacteria</taxon>
        <taxon>Candidatus Joergenseniibacteriota</taxon>
    </lineage>
</organism>
<evidence type="ECO:0000256" key="1">
    <source>
        <dbReference type="SAM" id="SignalP"/>
    </source>
</evidence>
<protein>
    <submittedName>
        <fullName evidence="2">Uncharacterized protein</fullName>
    </submittedName>
</protein>
<gene>
    <name evidence="2" type="ORF">COX26_00200</name>
</gene>
<feature type="signal peptide" evidence="1">
    <location>
        <begin position="1"/>
        <end position="26"/>
    </location>
</feature>
<keyword evidence="1" id="KW-0732">Signal</keyword>
<dbReference type="Proteomes" id="UP000228812">
    <property type="component" value="Unassembled WGS sequence"/>
</dbReference>
<dbReference type="AlphaFoldDB" id="A0A2G9ZAF1"/>
<dbReference type="EMBL" id="PCRZ01000004">
    <property type="protein sequence ID" value="PIP30152.1"/>
    <property type="molecule type" value="Genomic_DNA"/>
</dbReference>
<feature type="chain" id="PRO_5013916975" evidence="1">
    <location>
        <begin position="27"/>
        <end position="60"/>
    </location>
</feature>
<accession>A0A2G9ZAF1</accession>
<evidence type="ECO:0000313" key="3">
    <source>
        <dbReference type="Proteomes" id="UP000228812"/>
    </source>
</evidence>
<evidence type="ECO:0000313" key="2">
    <source>
        <dbReference type="EMBL" id="PIP30152.1"/>
    </source>
</evidence>